<feature type="compositionally biased region" description="Basic residues" evidence="1">
    <location>
        <begin position="9"/>
        <end position="24"/>
    </location>
</feature>
<proteinExistence type="predicted"/>
<evidence type="ECO:0000256" key="1">
    <source>
        <dbReference type="SAM" id="MobiDB-lite"/>
    </source>
</evidence>
<dbReference type="EMBL" id="VDCV01000010">
    <property type="protein sequence ID" value="KAB5537506.1"/>
    <property type="molecule type" value="Genomic_DNA"/>
</dbReference>
<reference evidence="3" key="1">
    <citation type="journal article" date="2019" name="Gigascience">
        <title>De novo genome assembly of the endangered Acer yangbiense, a plant species with extremely small populations endemic to Yunnan Province, China.</title>
        <authorList>
            <person name="Yang J."/>
            <person name="Wariss H.M."/>
            <person name="Tao L."/>
            <person name="Zhang R."/>
            <person name="Yun Q."/>
            <person name="Hollingsworth P."/>
            <person name="Dao Z."/>
            <person name="Luo G."/>
            <person name="Guo H."/>
            <person name="Ma Y."/>
            <person name="Sun W."/>
        </authorList>
    </citation>
    <scope>NUCLEOTIDE SEQUENCE [LARGE SCALE GENOMIC DNA]</scope>
    <source>
        <strain evidence="3">cv. br00</strain>
    </source>
</reference>
<evidence type="ECO:0000313" key="2">
    <source>
        <dbReference type="EMBL" id="KAB5537506.1"/>
    </source>
</evidence>
<feature type="region of interest" description="Disordered" evidence="1">
    <location>
        <begin position="1"/>
        <end position="46"/>
    </location>
</feature>
<comment type="caution">
    <text evidence="2">The sequence shown here is derived from an EMBL/GenBank/DDBJ whole genome shotgun (WGS) entry which is preliminary data.</text>
</comment>
<accession>A0A5N5L649</accession>
<dbReference type="Proteomes" id="UP000326939">
    <property type="component" value="Chromosome 10"/>
</dbReference>
<evidence type="ECO:0000313" key="3">
    <source>
        <dbReference type="Proteomes" id="UP000326939"/>
    </source>
</evidence>
<gene>
    <name evidence="2" type="ORF">DKX38_015039</name>
</gene>
<feature type="compositionally biased region" description="Basic and acidic residues" evidence="1">
    <location>
        <begin position="25"/>
        <end position="42"/>
    </location>
</feature>
<sequence>MALTNFPHHAGKHHAGKHHAKHPGNHRETTNGHGQVAEHEKAPGGTVKAGELVVRDENVDEEAEEFIKLEHRKFASREWMSQNAAQFAPTTWITDLTMFLSGATDKTVFITSTGSTPSAALGKLESPISTKAREILALDFARLEEEEERKESVLAAIHLHISELE</sequence>
<protein>
    <submittedName>
        <fullName evidence="2">Uncharacterized protein</fullName>
    </submittedName>
</protein>
<keyword evidence="3" id="KW-1185">Reference proteome</keyword>
<dbReference type="AlphaFoldDB" id="A0A5N5L649"/>
<name>A0A5N5L649_9ROSI</name>
<organism evidence="2 3">
    <name type="scientific">Salix brachista</name>
    <dbReference type="NCBI Taxonomy" id="2182728"/>
    <lineage>
        <taxon>Eukaryota</taxon>
        <taxon>Viridiplantae</taxon>
        <taxon>Streptophyta</taxon>
        <taxon>Embryophyta</taxon>
        <taxon>Tracheophyta</taxon>
        <taxon>Spermatophyta</taxon>
        <taxon>Magnoliopsida</taxon>
        <taxon>eudicotyledons</taxon>
        <taxon>Gunneridae</taxon>
        <taxon>Pentapetalae</taxon>
        <taxon>rosids</taxon>
        <taxon>fabids</taxon>
        <taxon>Malpighiales</taxon>
        <taxon>Salicaceae</taxon>
        <taxon>Saliceae</taxon>
        <taxon>Salix</taxon>
    </lineage>
</organism>